<accession>A0A8J5KZE7</accession>
<dbReference type="PANTHER" id="PTHR45376:SF1">
    <property type="entry name" value="CHAPERONE DNAJ-DOMAIN SUPERFAMILY PROTEIN-RELATED"/>
    <property type="match status" value="1"/>
</dbReference>
<gene>
    <name evidence="2" type="ORF">ZIOFF_037286</name>
</gene>
<dbReference type="Gene3D" id="1.10.287.110">
    <property type="entry name" value="DnaJ domain"/>
    <property type="match status" value="1"/>
</dbReference>
<comment type="caution">
    <text evidence="2">The sequence shown here is derived from an EMBL/GenBank/DDBJ whole genome shotgun (WGS) entry which is preliminary data.</text>
</comment>
<dbReference type="PANTHER" id="PTHR45376">
    <property type="entry name" value="CHAPERONE DNAJ-DOMAIN SUPERFAMILY PROTEIN-RELATED"/>
    <property type="match status" value="1"/>
</dbReference>
<dbReference type="InterPro" id="IPR001623">
    <property type="entry name" value="DnaJ_domain"/>
</dbReference>
<protein>
    <recommendedName>
        <fullName evidence="1">J domain-containing protein</fullName>
    </recommendedName>
</protein>
<dbReference type="SMART" id="SM00271">
    <property type="entry name" value="DnaJ"/>
    <property type="match status" value="1"/>
</dbReference>
<dbReference type="AlphaFoldDB" id="A0A8J5KZE7"/>
<dbReference type="GO" id="GO:0005783">
    <property type="term" value="C:endoplasmic reticulum"/>
    <property type="evidence" value="ECO:0007669"/>
    <property type="project" value="UniProtKB-ARBA"/>
</dbReference>
<organism evidence="2 3">
    <name type="scientific">Zingiber officinale</name>
    <name type="common">Ginger</name>
    <name type="synonym">Amomum zingiber</name>
    <dbReference type="NCBI Taxonomy" id="94328"/>
    <lineage>
        <taxon>Eukaryota</taxon>
        <taxon>Viridiplantae</taxon>
        <taxon>Streptophyta</taxon>
        <taxon>Embryophyta</taxon>
        <taxon>Tracheophyta</taxon>
        <taxon>Spermatophyta</taxon>
        <taxon>Magnoliopsida</taxon>
        <taxon>Liliopsida</taxon>
        <taxon>Zingiberales</taxon>
        <taxon>Zingiberaceae</taxon>
        <taxon>Zingiber</taxon>
    </lineage>
</organism>
<sequence>MNSVARAVLAGHRPSPFSPNSVSFFHSTPVLERKWRNYGHSNMFDYSLKSVYFGGGNWKGRQGRREGGAKQINRGSGSSGGGIKCFNYREIRHRQSDCKKAIAKKTLFVENEDCEDDIAEFSRDLEYDEEAADKVLLEGDVGTTLLRFDYYANQKRYMESKRKVVSNLSEYAEYLIQKWRAEDEDSFHETPWFRKHFWATEARKNGFREPHQGSYRNKRNGTFDFCSSDDDDVETIFRSSFGRARFSYRSFYRSENFQWSYSGDDSHKSSRNWTYETEDEIDASYQQSFAGERLALGLKATGPLKLEEVKTAYRSCALKWHPDRHQGSSKIAAEEKFKHCTAAYQTLCDKLAMN</sequence>
<name>A0A8J5KZE7_ZINOF</name>
<proteinExistence type="predicted"/>
<keyword evidence="3" id="KW-1185">Reference proteome</keyword>
<evidence type="ECO:0000313" key="3">
    <source>
        <dbReference type="Proteomes" id="UP000734854"/>
    </source>
</evidence>
<dbReference type="Proteomes" id="UP000734854">
    <property type="component" value="Unassembled WGS sequence"/>
</dbReference>
<evidence type="ECO:0000259" key="1">
    <source>
        <dbReference type="PROSITE" id="PS50076"/>
    </source>
</evidence>
<reference evidence="2 3" key="1">
    <citation type="submission" date="2020-08" db="EMBL/GenBank/DDBJ databases">
        <title>Plant Genome Project.</title>
        <authorList>
            <person name="Zhang R.-G."/>
        </authorList>
    </citation>
    <scope>NUCLEOTIDE SEQUENCE [LARGE SCALE GENOMIC DNA]</scope>
    <source>
        <tissue evidence="2">Rhizome</tissue>
    </source>
</reference>
<dbReference type="PROSITE" id="PS50076">
    <property type="entry name" value="DNAJ_2"/>
    <property type="match status" value="1"/>
</dbReference>
<dbReference type="PRINTS" id="PR00625">
    <property type="entry name" value="JDOMAIN"/>
</dbReference>
<dbReference type="CDD" id="cd06257">
    <property type="entry name" value="DnaJ"/>
    <property type="match status" value="1"/>
</dbReference>
<dbReference type="Pfam" id="PF00226">
    <property type="entry name" value="DnaJ"/>
    <property type="match status" value="1"/>
</dbReference>
<dbReference type="InterPro" id="IPR036869">
    <property type="entry name" value="J_dom_sf"/>
</dbReference>
<evidence type="ECO:0000313" key="2">
    <source>
        <dbReference type="EMBL" id="KAG6504938.1"/>
    </source>
</evidence>
<dbReference type="EMBL" id="JACMSC010000010">
    <property type="protein sequence ID" value="KAG6504938.1"/>
    <property type="molecule type" value="Genomic_DNA"/>
</dbReference>
<dbReference type="SUPFAM" id="SSF46565">
    <property type="entry name" value="Chaperone J-domain"/>
    <property type="match status" value="1"/>
</dbReference>
<feature type="domain" description="J" evidence="1">
    <location>
        <begin position="291"/>
        <end position="352"/>
    </location>
</feature>